<organism evidence="2">
    <name type="scientific">Homo sapiens</name>
    <name type="common">Human</name>
    <dbReference type="NCBI Taxonomy" id="9606"/>
    <lineage>
        <taxon>Eukaryota</taxon>
        <taxon>Metazoa</taxon>
        <taxon>Chordata</taxon>
        <taxon>Craniata</taxon>
        <taxon>Vertebrata</taxon>
        <taxon>Euteleostomi</taxon>
        <taxon>Mammalia</taxon>
        <taxon>Eutheria</taxon>
        <taxon>Euarchontoglires</taxon>
        <taxon>Primates</taxon>
        <taxon>Haplorrhini</taxon>
        <taxon>Catarrhini</taxon>
        <taxon>Hominidae</taxon>
        <taxon>Homo</taxon>
    </lineage>
</organism>
<evidence type="ECO:0000256" key="1">
    <source>
        <dbReference type="SAM" id="MobiDB-lite"/>
    </source>
</evidence>
<reference evidence="2" key="1">
    <citation type="submission" date="2003-07" db="EMBL/GenBank/DDBJ databases">
        <title>NEDO human cDNA sequencing project.</title>
        <authorList>
            <person name="Ninomiya K."/>
            <person name="Wagatsuma M."/>
            <person name="Kanda K."/>
            <person name="Kondo H."/>
            <person name="Yokoi T."/>
            <person name="Kodaira H."/>
            <person name="Furuya T."/>
            <person name="Takahashi M."/>
            <person name="Kikkawa E."/>
            <person name="Omura Y."/>
            <person name="Abe K."/>
            <person name="Kamihara K."/>
            <person name="Katsuta N."/>
            <person name="Sato K."/>
            <person name="Tanikawa M."/>
            <person name="Yamazaki M."/>
            <person name="Sugiyama T."/>
            <person name="Irie R."/>
            <person name="Otsuki T."/>
            <person name="Sato H."/>
            <person name="Ota T."/>
            <person name="Wakamatsu A."/>
            <person name="Ishii S."/>
            <person name="Yamamoto J."/>
            <person name="Isono Y."/>
            <person name="Kawai-Hio Y."/>
            <person name="Saito K."/>
            <person name="Nishikawa T."/>
            <person name="Kimura K."/>
            <person name="Yamashita H."/>
            <person name="Matsuo K."/>
            <person name="Nakamura Y."/>
            <person name="Sekine M."/>
            <person name="Kikuchi H."/>
            <person name="Murakawa K."/>
            <person name="Kanehori K."/>
            <person name="Takahashi-Fujii A."/>
            <person name="Oshima A."/>
            <person name="Sugiyama A."/>
            <person name="Kawakami B."/>
            <person name="Suzuki Y."/>
            <person name="Sugano S."/>
            <person name="Nagahari K."/>
            <person name="Masuho Y."/>
            <person name="Nagai K."/>
            <person name="Isogai T."/>
        </authorList>
    </citation>
    <scope>NUCLEOTIDE SEQUENCE</scope>
    <source>
        <tissue evidence="2">Spleen</tissue>
    </source>
</reference>
<name>Q6ZRW6_HUMAN</name>
<protein>
    <submittedName>
        <fullName evidence="2">cDNA FLJ46026 fis, clone SPLEN2024571</fullName>
    </submittedName>
</protein>
<accession>Q6ZRW6</accession>
<evidence type="ECO:0000313" key="2">
    <source>
        <dbReference type="EMBL" id="BAC87191.1"/>
    </source>
</evidence>
<proteinExistence type="evidence at transcript level"/>
<dbReference type="AlphaFoldDB" id="Q6ZRW6"/>
<sequence>MGCLALSWGHEAWFAKWEPRDMCSKRHIQGLQSISKGPFLLSAMLLRKAMNHVPQESWENPRAWELVTDPHSERSLHSYTATPPPPAHQDGSAAAKGECLVPKAGPSSMVLLASLSSVSLRDPVATAPSVLPRVAVPTSGCEEPAWHSCVSAGRPCLKQTAIQRGIPGFHGNCSCPVFRPQLGLGSSCCVMGDPLVYRQPQGPGHGASFPCLGPEIWEAHRGRCFPQPH</sequence>
<dbReference type="EMBL" id="AK127919">
    <property type="protein sequence ID" value="BAC87191.1"/>
    <property type="molecule type" value="mRNA"/>
</dbReference>
<dbReference type="PeptideAtlas" id="Q6ZRW6"/>
<feature type="region of interest" description="Disordered" evidence="1">
    <location>
        <begin position="75"/>
        <end position="95"/>
    </location>
</feature>